<reference evidence="1" key="1">
    <citation type="journal article" date="2021" name="Proc. Natl. Acad. Sci. U.S.A.">
        <title>A Catalog of Tens of Thousands of Viruses from Human Metagenomes Reveals Hidden Associations with Chronic Diseases.</title>
        <authorList>
            <person name="Tisza M.J."/>
            <person name="Buck C.B."/>
        </authorList>
    </citation>
    <scope>NUCLEOTIDE SEQUENCE</scope>
    <source>
        <strain evidence="1">CttU829</strain>
    </source>
</reference>
<protein>
    <submittedName>
        <fullName evidence="1">Excisionase</fullName>
    </submittedName>
</protein>
<evidence type="ECO:0000313" key="1">
    <source>
        <dbReference type="EMBL" id="DAD67572.1"/>
    </source>
</evidence>
<accession>A0A8S5LC32</accession>
<proteinExistence type="predicted"/>
<sequence length="83" mass="9284">MNIDVRLSCYGTIMRVMNAETFSQNQAARIVGGKMRLEHLIRAGKVRAIKGNDTAQNGRWRINAADVLRNARAVDRCARISVL</sequence>
<name>A0A8S5LC32_9CAUD</name>
<organism evidence="1">
    <name type="scientific">Siphoviridae sp. cttU829</name>
    <dbReference type="NCBI Taxonomy" id="2823605"/>
    <lineage>
        <taxon>Viruses</taxon>
        <taxon>Duplodnaviria</taxon>
        <taxon>Heunggongvirae</taxon>
        <taxon>Uroviricota</taxon>
        <taxon>Caudoviricetes</taxon>
    </lineage>
</organism>
<dbReference type="EMBL" id="BK014681">
    <property type="protein sequence ID" value="DAD67572.1"/>
    <property type="molecule type" value="Genomic_DNA"/>
</dbReference>